<comment type="caution">
    <text evidence="2">The sequence shown here is derived from an EMBL/GenBank/DDBJ whole genome shotgun (WGS) entry which is preliminary data.</text>
</comment>
<dbReference type="Proteomes" id="UP000317977">
    <property type="component" value="Unassembled WGS sequence"/>
</dbReference>
<proteinExistence type="predicted"/>
<sequence length="168" mass="18789">MIVGGQMIASFRFVVWFWARATFLDRPESRHLTYGPTTGNNMSDNPCNFDVKITETLAFLPWHIISQLDFGKSKRLRIDGEINGVRIECGLMPSCFGVREPGHASGANHCCRESSQGACLRTRSRPTSVQSLVPNAQVPRSPRMTSRTSQGNGKPLSNDSQWQCKTWD</sequence>
<organism evidence="2 3">
    <name type="scientific">Rubripirellula reticaptiva</name>
    <dbReference type="NCBI Taxonomy" id="2528013"/>
    <lineage>
        <taxon>Bacteria</taxon>
        <taxon>Pseudomonadati</taxon>
        <taxon>Planctomycetota</taxon>
        <taxon>Planctomycetia</taxon>
        <taxon>Pirellulales</taxon>
        <taxon>Pirellulaceae</taxon>
        <taxon>Rubripirellula</taxon>
    </lineage>
</organism>
<name>A0A5C6EHT4_9BACT</name>
<feature type="compositionally biased region" description="Polar residues" evidence="1">
    <location>
        <begin position="125"/>
        <end position="134"/>
    </location>
</feature>
<gene>
    <name evidence="2" type="ORF">Poly59_57520</name>
</gene>
<evidence type="ECO:0000313" key="3">
    <source>
        <dbReference type="Proteomes" id="UP000317977"/>
    </source>
</evidence>
<accession>A0A5C6EHT4</accession>
<feature type="region of interest" description="Disordered" evidence="1">
    <location>
        <begin position="122"/>
        <end position="168"/>
    </location>
</feature>
<feature type="compositionally biased region" description="Polar residues" evidence="1">
    <location>
        <begin position="143"/>
        <end position="168"/>
    </location>
</feature>
<evidence type="ECO:0000256" key="1">
    <source>
        <dbReference type="SAM" id="MobiDB-lite"/>
    </source>
</evidence>
<reference evidence="2 3" key="1">
    <citation type="submission" date="2019-02" db="EMBL/GenBank/DDBJ databases">
        <title>Deep-cultivation of Planctomycetes and their phenomic and genomic characterization uncovers novel biology.</title>
        <authorList>
            <person name="Wiegand S."/>
            <person name="Jogler M."/>
            <person name="Boedeker C."/>
            <person name="Pinto D."/>
            <person name="Vollmers J."/>
            <person name="Rivas-Marin E."/>
            <person name="Kohn T."/>
            <person name="Peeters S.H."/>
            <person name="Heuer A."/>
            <person name="Rast P."/>
            <person name="Oberbeckmann S."/>
            <person name="Bunk B."/>
            <person name="Jeske O."/>
            <person name="Meyerdierks A."/>
            <person name="Storesund J.E."/>
            <person name="Kallscheuer N."/>
            <person name="Luecker S."/>
            <person name="Lage O.M."/>
            <person name="Pohl T."/>
            <person name="Merkel B.J."/>
            <person name="Hornburger P."/>
            <person name="Mueller R.-W."/>
            <person name="Bruemmer F."/>
            <person name="Labrenz M."/>
            <person name="Spormann A.M."/>
            <person name="Op Den Camp H."/>
            <person name="Overmann J."/>
            <person name="Amann R."/>
            <person name="Jetten M.S.M."/>
            <person name="Mascher T."/>
            <person name="Medema M.H."/>
            <person name="Devos D.P."/>
            <person name="Kaster A.-K."/>
            <person name="Ovreas L."/>
            <person name="Rohde M."/>
            <person name="Galperin M.Y."/>
            <person name="Jogler C."/>
        </authorList>
    </citation>
    <scope>NUCLEOTIDE SEQUENCE [LARGE SCALE GENOMIC DNA]</scope>
    <source>
        <strain evidence="2 3">Poly59</strain>
    </source>
</reference>
<protein>
    <submittedName>
        <fullName evidence="2">Uncharacterized protein</fullName>
    </submittedName>
</protein>
<evidence type="ECO:0000313" key="2">
    <source>
        <dbReference type="EMBL" id="TWU46779.1"/>
    </source>
</evidence>
<dbReference type="EMBL" id="SJPX01000006">
    <property type="protein sequence ID" value="TWU46779.1"/>
    <property type="molecule type" value="Genomic_DNA"/>
</dbReference>
<keyword evidence="3" id="KW-1185">Reference proteome</keyword>
<dbReference type="AlphaFoldDB" id="A0A5C6EHT4"/>